<dbReference type="EMBL" id="FXEG02000003">
    <property type="protein sequence ID" value="SOX54524.1"/>
    <property type="molecule type" value="Genomic_DNA"/>
</dbReference>
<sequence length="309" mass="30220">MSGDDEIRIILEHLAKLSGGPPPPGITPDQLATGTVPLSQLLRALGLAANSGDPSDMTDAQTGHAERGAKTADAMAKFPANEAESAGKLGGAGSPAEMAQQIPQMISGVAGGISGAMQGLLQPLSQLPQQAAQIGQQMMQAGMGAMQHGAGEAAAIPGELTGSTSGAGAGAGGGGAGGGGLGGATTPTGSLNPLPAPSAGTEPASARASSIPPASASAPTSASRGGMGAMPMMPPGAMHGAGSGGKDEKPDTKRIVAPSVKNGAPVQGRITTPPPVPEVVKRVEGKPVASRRIILPEQKRDDDDKDANR</sequence>
<feature type="compositionally biased region" description="Gly residues" evidence="1">
    <location>
        <begin position="165"/>
        <end position="183"/>
    </location>
</feature>
<evidence type="ECO:0000256" key="1">
    <source>
        <dbReference type="SAM" id="MobiDB-lite"/>
    </source>
</evidence>
<name>A0A2K4YCM1_9MYCO</name>
<evidence type="ECO:0000313" key="3">
    <source>
        <dbReference type="Proteomes" id="UP000236318"/>
    </source>
</evidence>
<gene>
    <name evidence="2" type="ORF">MAAFP003_3200</name>
</gene>
<dbReference type="AlphaFoldDB" id="A0A2K4YCM1"/>
<organism evidence="2 3">
    <name type="scientific">Mycobacterium ahvazicum</name>
    <dbReference type="NCBI Taxonomy" id="1964395"/>
    <lineage>
        <taxon>Bacteria</taxon>
        <taxon>Bacillati</taxon>
        <taxon>Actinomycetota</taxon>
        <taxon>Actinomycetes</taxon>
        <taxon>Mycobacteriales</taxon>
        <taxon>Mycobacteriaceae</taxon>
        <taxon>Mycobacterium</taxon>
        <taxon>Mycobacterium simiae complex</taxon>
    </lineage>
</organism>
<dbReference type="Proteomes" id="UP000236318">
    <property type="component" value="Unassembled WGS sequence"/>
</dbReference>
<dbReference type="RefSeq" id="WP_243394070.1">
    <property type="nucleotide sequence ID" value="NZ_FXEG02000003.1"/>
</dbReference>
<proteinExistence type="predicted"/>
<reference evidence="2" key="1">
    <citation type="submission" date="2018-01" db="EMBL/GenBank/DDBJ databases">
        <authorList>
            <consortium name="Urmite Genomes"/>
        </authorList>
    </citation>
    <scope>NUCLEOTIDE SEQUENCE [LARGE SCALE GENOMIC DNA]</scope>
    <source>
        <strain evidence="2">AFP003</strain>
    </source>
</reference>
<comment type="caution">
    <text evidence="2">The sequence shown here is derived from an EMBL/GenBank/DDBJ whole genome shotgun (WGS) entry which is preliminary data.</text>
</comment>
<feature type="compositionally biased region" description="Low complexity" evidence="1">
    <location>
        <begin position="203"/>
        <end position="238"/>
    </location>
</feature>
<protein>
    <submittedName>
        <fullName evidence="2">Uncharacterized protein</fullName>
    </submittedName>
</protein>
<feature type="compositionally biased region" description="Basic and acidic residues" evidence="1">
    <location>
        <begin position="297"/>
        <end position="309"/>
    </location>
</feature>
<feature type="region of interest" description="Disordered" evidence="1">
    <location>
        <begin position="49"/>
        <end position="72"/>
    </location>
</feature>
<evidence type="ECO:0000313" key="2">
    <source>
        <dbReference type="EMBL" id="SOX54524.1"/>
    </source>
</evidence>
<accession>A0A2K4YCM1</accession>
<feature type="compositionally biased region" description="Basic and acidic residues" evidence="1">
    <location>
        <begin position="245"/>
        <end position="254"/>
    </location>
</feature>
<feature type="region of interest" description="Disordered" evidence="1">
    <location>
        <begin position="156"/>
        <end position="309"/>
    </location>
</feature>
<keyword evidence="3" id="KW-1185">Reference proteome</keyword>